<accession>X0YS79</accession>
<evidence type="ECO:0008006" key="3">
    <source>
        <dbReference type="Google" id="ProtNLM"/>
    </source>
</evidence>
<reference evidence="2" key="1">
    <citation type="journal article" date="2014" name="Front. Microbiol.">
        <title>High frequency of phylogenetically diverse reductive dehalogenase-homologous genes in deep subseafloor sedimentary metagenomes.</title>
        <authorList>
            <person name="Kawai M."/>
            <person name="Futagami T."/>
            <person name="Toyoda A."/>
            <person name="Takaki Y."/>
            <person name="Nishi S."/>
            <person name="Hori S."/>
            <person name="Arai W."/>
            <person name="Tsubouchi T."/>
            <person name="Morono Y."/>
            <person name="Uchiyama I."/>
            <person name="Ito T."/>
            <person name="Fujiyama A."/>
            <person name="Inagaki F."/>
            <person name="Takami H."/>
        </authorList>
    </citation>
    <scope>NUCLEOTIDE SEQUENCE</scope>
    <source>
        <strain evidence="2">Expedition CK06-06</strain>
    </source>
</reference>
<dbReference type="SUPFAM" id="SSF53850">
    <property type="entry name" value="Periplasmic binding protein-like II"/>
    <property type="match status" value="1"/>
</dbReference>
<dbReference type="Gene3D" id="3.40.190.10">
    <property type="entry name" value="Periplasmic binding protein-like II"/>
    <property type="match status" value="1"/>
</dbReference>
<name>X0YS79_9ZZZZ</name>
<gene>
    <name evidence="2" type="ORF">S01H1_71202</name>
</gene>
<proteinExistence type="predicted"/>
<evidence type="ECO:0000256" key="1">
    <source>
        <dbReference type="SAM" id="MobiDB-lite"/>
    </source>
</evidence>
<feature type="non-terminal residue" evidence="2">
    <location>
        <position position="1"/>
    </location>
</feature>
<feature type="region of interest" description="Disordered" evidence="1">
    <location>
        <begin position="114"/>
        <end position="134"/>
    </location>
</feature>
<sequence>GLNSPLNPESSWSSKLADEKHNNNLPGLKHSRVDELCRKYDVTFDREGQIKLIREIDSIIFRVHPYALAWYANFNRVLYWNKFGHPKTYFSKIGDYRGIKSMWWRDSDKEKSLDKAMKDGSKLPAGKTIQKPWE</sequence>
<dbReference type="AlphaFoldDB" id="X0YS79"/>
<evidence type="ECO:0000313" key="2">
    <source>
        <dbReference type="EMBL" id="GAG39541.1"/>
    </source>
</evidence>
<dbReference type="EMBL" id="BARS01047398">
    <property type="protein sequence ID" value="GAG39541.1"/>
    <property type="molecule type" value="Genomic_DNA"/>
</dbReference>
<protein>
    <recommendedName>
        <fullName evidence="3">Solute-binding protein family 5 domain-containing protein</fullName>
    </recommendedName>
</protein>
<dbReference type="Gene3D" id="3.10.105.10">
    <property type="entry name" value="Dipeptide-binding Protein, Domain 3"/>
    <property type="match status" value="1"/>
</dbReference>
<comment type="caution">
    <text evidence="2">The sequence shown here is derived from an EMBL/GenBank/DDBJ whole genome shotgun (WGS) entry which is preliminary data.</text>
</comment>
<organism evidence="2">
    <name type="scientific">marine sediment metagenome</name>
    <dbReference type="NCBI Taxonomy" id="412755"/>
    <lineage>
        <taxon>unclassified sequences</taxon>
        <taxon>metagenomes</taxon>
        <taxon>ecological metagenomes</taxon>
    </lineage>
</organism>